<dbReference type="InterPro" id="IPR044821">
    <property type="entry name" value="At1g28695/At4g15970-like"/>
</dbReference>
<evidence type="ECO:0000313" key="3">
    <source>
        <dbReference type="Proteomes" id="UP000813463"/>
    </source>
</evidence>
<name>A0A9R0K917_SPIOL</name>
<dbReference type="Proteomes" id="UP000813463">
    <property type="component" value="Chromosome 4"/>
</dbReference>
<keyword evidence="3" id="KW-1185">Reference proteome</keyword>
<sequence length="374" mass="43093">MEEGKVINDERGPFMEVITTTAAMDNNDYSLVITKAFDFSRILKSLLVFSALGVTFLVLFYSSSNNNGQFVPSFGRLSTFYGGNNGTVPVKDEYYDLRLVLEAASTKDKTVILTTLNDAWAEPNSIFDIFLESFRIGNNTSHLLDHLVVIAVDEKAYFRCRNLGFHCYFLKTKQSSKMANEARFMTPIYLEMMWERLAFLQTILSLGYNFVFTDTDVMWFRDPFPRFNPDSDFQTSCDSFNGNEFDIQNAPNNGFLFVRSNNRTIKFYDFWVSSRHTYPGLHEQNVFNEIKNGTVVRELGVKLRFMDTDYFGGFCERSKDLNKVCTMHANCCIGLDNKIADLKTTLEVWKTYLSSNHTTTRQPLNWTVPNKCHM</sequence>
<dbReference type="GeneID" id="110801875"/>
<keyword evidence="1" id="KW-0812">Transmembrane</keyword>
<dbReference type="AlphaFoldDB" id="A0A9R0K917"/>
<reference evidence="3" key="1">
    <citation type="journal article" date="2021" name="Nat. Commun.">
        <title>Genomic analyses provide insights into spinach domestication and the genetic basis of agronomic traits.</title>
        <authorList>
            <person name="Cai X."/>
            <person name="Sun X."/>
            <person name="Xu C."/>
            <person name="Sun H."/>
            <person name="Wang X."/>
            <person name="Ge C."/>
            <person name="Zhang Z."/>
            <person name="Wang Q."/>
            <person name="Fei Z."/>
            <person name="Jiao C."/>
            <person name="Wang Q."/>
        </authorList>
    </citation>
    <scope>NUCLEOTIDE SEQUENCE [LARGE SCALE GENOMIC DNA]</scope>
    <source>
        <strain evidence="3">cv. Varoflay</strain>
    </source>
</reference>
<feature type="domain" description="Nucleotide-diphospho-sugar transferase" evidence="2">
    <location>
        <begin position="142"/>
        <end position="342"/>
    </location>
</feature>
<dbReference type="PANTHER" id="PTHR46038">
    <property type="entry name" value="EXPRESSED PROTEIN-RELATED"/>
    <property type="match status" value="1"/>
</dbReference>
<reference evidence="4" key="2">
    <citation type="submission" date="2025-08" db="UniProtKB">
        <authorList>
            <consortium name="RefSeq"/>
        </authorList>
    </citation>
    <scope>IDENTIFICATION</scope>
    <source>
        <tissue evidence="4">Leaf</tissue>
    </source>
</reference>
<protein>
    <submittedName>
        <fullName evidence="4">Uncharacterized protein At4g15970</fullName>
    </submittedName>
</protein>
<keyword evidence="1" id="KW-0472">Membrane</keyword>
<dbReference type="KEGG" id="soe:110801875"/>
<dbReference type="RefSeq" id="XP_021862974.1">
    <property type="nucleotide sequence ID" value="XM_022007282.2"/>
</dbReference>
<gene>
    <name evidence="4" type="primary">LOC110801875</name>
</gene>
<evidence type="ECO:0000256" key="1">
    <source>
        <dbReference type="SAM" id="Phobius"/>
    </source>
</evidence>
<dbReference type="PANTHER" id="PTHR46038:SF13">
    <property type="entry name" value="GLYCOSYLTRANSFERASE"/>
    <property type="match status" value="1"/>
</dbReference>
<dbReference type="Pfam" id="PF03407">
    <property type="entry name" value="Nucleotid_trans"/>
    <property type="match status" value="1"/>
</dbReference>
<evidence type="ECO:0000259" key="2">
    <source>
        <dbReference type="Pfam" id="PF03407"/>
    </source>
</evidence>
<dbReference type="OrthoDB" id="540503at2759"/>
<dbReference type="InterPro" id="IPR005069">
    <property type="entry name" value="Nucl-diP-sugar_transferase"/>
</dbReference>
<feature type="transmembrane region" description="Helical" evidence="1">
    <location>
        <begin position="42"/>
        <end position="61"/>
    </location>
</feature>
<organism evidence="3 4">
    <name type="scientific">Spinacia oleracea</name>
    <name type="common">Spinach</name>
    <dbReference type="NCBI Taxonomy" id="3562"/>
    <lineage>
        <taxon>Eukaryota</taxon>
        <taxon>Viridiplantae</taxon>
        <taxon>Streptophyta</taxon>
        <taxon>Embryophyta</taxon>
        <taxon>Tracheophyta</taxon>
        <taxon>Spermatophyta</taxon>
        <taxon>Magnoliopsida</taxon>
        <taxon>eudicotyledons</taxon>
        <taxon>Gunneridae</taxon>
        <taxon>Pentapetalae</taxon>
        <taxon>Caryophyllales</taxon>
        <taxon>Chenopodiaceae</taxon>
        <taxon>Chenopodioideae</taxon>
        <taxon>Anserineae</taxon>
        <taxon>Spinacia</taxon>
    </lineage>
</organism>
<proteinExistence type="predicted"/>
<evidence type="ECO:0000313" key="4">
    <source>
        <dbReference type="RefSeq" id="XP_021862974.1"/>
    </source>
</evidence>
<accession>A0A9R0K917</accession>
<keyword evidence="1" id="KW-1133">Transmembrane helix</keyword>